<dbReference type="RefSeq" id="WP_030430975.1">
    <property type="nucleotide sequence ID" value="NZ_JOEF01000016.1"/>
</dbReference>
<keyword evidence="3" id="KW-1185">Reference proteome</keyword>
<dbReference type="AlphaFoldDB" id="A0A1G9WUY5"/>
<dbReference type="EMBL" id="LT629701">
    <property type="protein sequence ID" value="SDM87945.1"/>
    <property type="molecule type" value="Genomic_DNA"/>
</dbReference>
<feature type="region of interest" description="Disordered" evidence="1">
    <location>
        <begin position="25"/>
        <end position="44"/>
    </location>
</feature>
<reference evidence="2 3" key="1">
    <citation type="submission" date="2016-10" db="EMBL/GenBank/DDBJ databases">
        <authorList>
            <person name="de Groot N.N."/>
        </authorList>
    </citation>
    <scope>NUCLEOTIDE SEQUENCE [LARGE SCALE GENOMIC DNA]</scope>
    <source>
        <strain evidence="2 3">DSM 44149</strain>
    </source>
</reference>
<evidence type="ECO:0008006" key="4">
    <source>
        <dbReference type="Google" id="ProtNLM"/>
    </source>
</evidence>
<dbReference type="Proteomes" id="UP000183376">
    <property type="component" value="Chromosome I"/>
</dbReference>
<name>A0A1G9WUY5_ALLAB</name>
<proteinExistence type="predicted"/>
<dbReference type="STRING" id="211114.SAMN04489726_3811"/>
<evidence type="ECO:0000313" key="3">
    <source>
        <dbReference type="Proteomes" id="UP000183376"/>
    </source>
</evidence>
<gene>
    <name evidence="2" type="ORF">SAMN04489726_3811</name>
</gene>
<dbReference type="InterPro" id="IPR025242">
    <property type="entry name" value="DUF4193"/>
</dbReference>
<dbReference type="eggNOG" id="ENOG5031J3Z">
    <property type="taxonomic scope" value="Bacteria"/>
</dbReference>
<dbReference type="OrthoDB" id="4732434at2"/>
<evidence type="ECO:0000256" key="1">
    <source>
        <dbReference type="SAM" id="MobiDB-lite"/>
    </source>
</evidence>
<dbReference type="Pfam" id="PF13834">
    <property type="entry name" value="DUF4193"/>
    <property type="match status" value="1"/>
</dbReference>
<sequence>MATDYDAPRRGETDDLAEDSLEELKARRNETQSGVVDVDTDAPDENFELPGADLSGLSGEELTMKVVPKQADEFTCASCFLVHHRSRLAEERGGQLICRDCA</sequence>
<evidence type="ECO:0000313" key="2">
    <source>
        <dbReference type="EMBL" id="SDM87945.1"/>
    </source>
</evidence>
<organism evidence="2 3">
    <name type="scientific">Allokutzneria albata</name>
    <name type="common">Kibdelosporangium albatum</name>
    <dbReference type="NCBI Taxonomy" id="211114"/>
    <lineage>
        <taxon>Bacteria</taxon>
        <taxon>Bacillati</taxon>
        <taxon>Actinomycetota</taxon>
        <taxon>Actinomycetes</taxon>
        <taxon>Pseudonocardiales</taxon>
        <taxon>Pseudonocardiaceae</taxon>
        <taxon>Allokutzneria</taxon>
    </lineage>
</organism>
<protein>
    <recommendedName>
        <fullName evidence="4">dUTPase</fullName>
    </recommendedName>
</protein>
<accession>A0A1G9WUY5</accession>